<dbReference type="Pfam" id="PF00534">
    <property type="entry name" value="Glycos_transf_1"/>
    <property type="match status" value="1"/>
</dbReference>
<comment type="pathway">
    <text evidence="7">Glycan biosynthesis; glycogen biosynthesis.</text>
</comment>
<dbReference type="Gene3D" id="3.40.50.2000">
    <property type="entry name" value="Glycogen Phosphorylase B"/>
    <property type="match status" value="2"/>
</dbReference>
<gene>
    <name evidence="7 10" type="primary">glgA</name>
    <name evidence="10" type="ORF">LSG31_17860</name>
</gene>
<evidence type="ECO:0000256" key="4">
    <source>
        <dbReference type="ARBA" id="ARBA00022676"/>
    </source>
</evidence>
<evidence type="ECO:0000259" key="9">
    <source>
        <dbReference type="Pfam" id="PF08323"/>
    </source>
</evidence>
<keyword evidence="4 7" id="KW-0328">Glycosyltransferase</keyword>
<dbReference type="Pfam" id="PF08323">
    <property type="entry name" value="Glyco_transf_5"/>
    <property type="match status" value="1"/>
</dbReference>
<dbReference type="InterPro" id="IPR001296">
    <property type="entry name" value="Glyco_trans_1"/>
</dbReference>
<evidence type="ECO:0000313" key="10">
    <source>
        <dbReference type="EMBL" id="UOF92917.1"/>
    </source>
</evidence>
<dbReference type="GO" id="GO:0009011">
    <property type="term" value="F:alpha-1,4-glucan glucosyltransferase (ADP-glucose donor) activity"/>
    <property type="evidence" value="ECO:0007669"/>
    <property type="project" value="UniProtKB-EC"/>
</dbReference>
<protein>
    <recommendedName>
        <fullName evidence="7">Glycogen synthase</fullName>
        <ecNumber evidence="7">2.4.1.21</ecNumber>
    </recommendedName>
    <alternativeName>
        <fullName evidence="7">Starch [bacterial glycogen] synthase</fullName>
    </alternativeName>
</protein>
<keyword evidence="5 7" id="KW-0808">Transferase</keyword>
<dbReference type="CDD" id="cd03791">
    <property type="entry name" value="GT5_Glycogen_synthase_DULL1-like"/>
    <property type="match status" value="1"/>
</dbReference>
<sequence length="480" mass="55465">MKILFVAAEGVPFVKTGGLADVIGALPRALRSLGADVRVVLPCYGQIPDTYRQQMTDLVTGTVPLGWRNQYCGVKQLIYDEVPHYFIDNEYYFKRDSIYGCEDDAERFAYFCRAVLEMLPALSFQPDIMHCHDWHSGLVSLFLKTHYAAHPFYQSVQTVFTIHNLQYQGIFPHPILGDILGLSEDYFTIDQMEFYGQVNYMKAGLVYSDRLTTVSPTYASEIQHDYFGERLDGLLRHRQKDLTGILNGIDVQSYDPYTDPDLYAHADDLLRQKQINKRRLQKHFRLPEKERTPVIGMITRLTAQKGLDLVLHVIDEIMKSDVQMVILGSGEDRYEQRFSEFAKRYPDKLYVRIGFDERLARNIYMASDLFLMPSIFEPCGLSQMIAMRYGSIPIVRETGGLRDTVQSYNEATGTGNGFSFRNINAHDMLYAIHRALWFYQNPQVWNNLVKEASQMDFGWTNSARKYKAMYEDLKKMEDVT</sequence>
<dbReference type="PANTHER" id="PTHR45825">
    <property type="entry name" value="GRANULE-BOUND STARCH SYNTHASE 1, CHLOROPLASTIC/AMYLOPLASTIC"/>
    <property type="match status" value="1"/>
</dbReference>
<dbReference type="EC" id="2.4.1.21" evidence="7"/>
<dbReference type="RefSeq" id="WP_347439558.1">
    <property type="nucleotide sequence ID" value="NZ_CP089291.1"/>
</dbReference>
<dbReference type="PANTHER" id="PTHR45825:SF11">
    <property type="entry name" value="ALPHA AMYLASE DOMAIN-CONTAINING PROTEIN"/>
    <property type="match status" value="1"/>
</dbReference>
<comment type="catalytic activity">
    <reaction evidence="1 7">
        <text>[(1-&gt;4)-alpha-D-glucosyl](n) + ADP-alpha-D-glucose = [(1-&gt;4)-alpha-D-glucosyl](n+1) + ADP + H(+)</text>
        <dbReference type="Rhea" id="RHEA:18189"/>
        <dbReference type="Rhea" id="RHEA-COMP:9584"/>
        <dbReference type="Rhea" id="RHEA-COMP:9587"/>
        <dbReference type="ChEBI" id="CHEBI:15378"/>
        <dbReference type="ChEBI" id="CHEBI:15444"/>
        <dbReference type="ChEBI" id="CHEBI:57498"/>
        <dbReference type="ChEBI" id="CHEBI:456216"/>
        <dbReference type="EC" id="2.4.1.21"/>
    </reaction>
</comment>
<evidence type="ECO:0000256" key="3">
    <source>
        <dbReference type="ARBA" id="ARBA00010281"/>
    </source>
</evidence>
<dbReference type="InterPro" id="IPR011835">
    <property type="entry name" value="GS/SS"/>
</dbReference>
<evidence type="ECO:0000256" key="5">
    <source>
        <dbReference type="ARBA" id="ARBA00022679"/>
    </source>
</evidence>
<feature type="domain" description="Starch synthase catalytic" evidence="9">
    <location>
        <begin position="2"/>
        <end position="237"/>
    </location>
</feature>
<evidence type="ECO:0000256" key="1">
    <source>
        <dbReference type="ARBA" id="ARBA00001478"/>
    </source>
</evidence>
<feature type="domain" description="Glycosyl transferase family 1" evidence="8">
    <location>
        <begin position="281"/>
        <end position="436"/>
    </location>
</feature>
<keyword evidence="11" id="KW-1185">Reference proteome</keyword>
<accession>A0ABY4CU25</accession>
<evidence type="ECO:0000256" key="2">
    <source>
        <dbReference type="ARBA" id="ARBA00002764"/>
    </source>
</evidence>
<dbReference type="Proteomes" id="UP000830167">
    <property type="component" value="Chromosome"/>
</dbReference>
<organism evidence="10 11">
    <name type="scientific">Fodinisporobacter ferrooxydans</name>
    <dbReference type="NCBI Taxonomy" id="2901836"/>
    <lineage>
        <taxon>Bacteria</taxon>
        <taxon>Bacillati</taxon>
        <taxon>Bacillota</taxon>
        <taxon>Bacilli</taxon>
        <taxon>Bacillales</taxon>
        <taxon>Alicyclobacillaceae</taxon>
        <taxon>Fodinisporobacter</taxon>
    </lineage>
</organism>
<dbReference type="HAMAP" id="MF_00484">
    <property type="entry name" value="Glycogen_synth"/>
    <property type="match status" value="1"/>
</dbReference>
<evidence type="ECO:0000256" key="7">
    <source>
        <dbReference type="HAMAP-Rule" id="MF_00484"/>
    </source>
</evidence>
<feature type="binding site" evidence="7">
    <location>
        <position position="15"/>
    </location>
    <ligand>
        <name>ADP-alpha-D-glucose</name>
        <dbReference type="ChEBI" id="CHEBI:57498"/>
    </ligand>
</feature>
<comment type="function">
    <text evidence="2 7">Synthesizes alpha-1,4-glucan chains using ADP-glucose.</text>
</comment>
<name>A0ABY4CU25_9BACL</name>
<reference evidence="10" key="1">
    <citation type="submission" date="2021-12" db="EMBL/GenBank/DDBJ databases">
        <title>Alicyclobacillaceae gen. nov., sp. nov., isolated from chalcocite enrichment system.</title>
        <authorList>
            <person name="Jiang Z."/>
        </authorList>
    </citation>
    <scope>NUCLEOTIDE SEQUENCE</scope>
    <source>
        <strain evidence="10">MYW30-H2</strain>
    </source>
</reference>
<evidence type="ECO:0000256" key="6">
    <source>
        <dbReference type="ARBA" id="ARBA00023056"/>
    </source>
</evidence>
<evidence type="ECO:0000313" key="11">
    <source>
        <dbReference type="Proteomes" id="UP000830167"/>
    </source>
</evidence>
<dbReference type="SUPFAM" id="SSF53756">
    <property type="entry name" value="UDP-Glycosyltransferase/glycogen phosphorylase"/>
    <property type="match status" value="1"/>
</dbReference>
<dbReference type="EMBL" id="CP089291">
    <property type="protein sequence ID" value="UOF92917.1"/>
    <property type="molecule type" value="Genomic_DNA"/>
</dbReference>
<dbReference type="NCBIfam" id="NF001898">
    <property type="entry name" value="PRK00654.1-1"/>
    <property type="match status" value="1"/>
</dbReference>
<comment type="similarity">
    <text evidence="3 7">Belongs to the glycosyltransferase 1 family. Bacterial/plant glycogen synthase subfamily.</text>
</comment>
<keyword evidence="6 7" id="KW-0320">Glycogen biosynthesis</keyword>
<dbReference type="InterPro" id="IPR013534">
    <property type="entry name" value="Starch_synth_cat_dom"/>
</dbReference>
<dbReference type="NCBIfam" id="TIGR02095">
    <property type="entry name" value="glgA"/>
    <property type="match status" value="1"/>
</dbReference>
<evidence type="ECO:0000259" key="8">
    <source>
        <dbReference type="Pfam" id="PF00534"/>
    </source>
</evidence>
<proteinExistence type="inferred from homology"/>
<dbReference type="NCBIfam" id="NF001899">
    <property type="entry name" value="PRK00654.1-2"/>
    <property type="match status" value="1"/>
</dbReference>